<evidence type="ECO:0000313" key="4">
    <source>
        <dbReference type="Proteomes" id="UP001152795"/>
    </source>
</evidence>
<feature type="region of interest" description="Disordered" evidence="2">
    <location>
        <begin position="358"/>
        <end position="396"/>
    </location>
</feature>
<feature type="region of interest" description="Disordered" evidence="2">
    <location>
        <begin position="124"/>
        <end position="147"/>
    </location>
</feature>
<keyword evidence="4" id="KW-1185">Reference proteome</keyword>
<feature type="compositionally biased region" description="Basic and acidic residues" evidence="2">
    <location>
        <begin position="136"/>
        <end position="147"/>
    </location>
</feature>
<dbReference type="EMBL" id="CACRXK020000133">
    <property type="protein sequence ID" value="CAB3978691.1"/>
    <property type="molecule type" value="Genomic_DNA"/>
</dbReference>
<sequence length="466" mass="53081">MSNCFELQKNKLIWNGDLSELKSYVAEKLNINGKWKSPSGGRWLFTSDALSITWYCKSKTVLFQGPRGSEVADSLKKNIDASRIAIVKDAELNIATPAVSERRNESIDNQCSLSINNSNSNMFDRSSNTTTTINRNDSDASEGKANEQEMCSHKQNEGDYIMNCKDCSKLSVEVAEIKLDLALLFLKVNTAEVPATCECNRLRSENQLLKQEIKLLKETLHGMELSKSTISIAIDNMNNQPTITDNDSVVLIDIEESEVNVNTNMNNLPSATDNEKQYNTRGPVVNDSLTKYRNPNKPVVQDSLTSFDHLLKEKAALNANMHRHKRNQMQNSPTNTTHFSKPNYRRNQAALNANMDRHKRNPMHNSSTNRTHFSKPNYRRNQFSEPKHQYRQANFPSKIFRSGRYRRFPKPRTTADNTDTRASQINPAYKVNPFQSKSELQLGETESWEAYLQLVNRTLDQFGTLV</sequence>
<evidence type="ECO:0000256" key="1">
    <source>
        <dbReference type="SAM" id="Coils"/>
    </source>
</evidence>
<feature type="compositionally biased region" description="Low complexity" evidence="2">
    <location>
        <begin position="124"/>
        <end position="135"/>
    </location>
</feature>
<feature type="compositionally biased region" description="Polar residues" evidence="2">
    <location>
        <begin position="263"/>
        <end position="272"/>
    </location>
</feature>
<feature type="region of interest" description="Disordered" evidence="2">
    <location>
        <begin position="263"/>
        <end position="297"/>
    </location>
</feature>
<organism evidence="3 4">
    <name type="scientific">Paramuricea clavata</name>
    <name type="common">Red gorgonian</name>
    <name type="synonym">Violescent sea-whip</name>
    <dbReference type="NCBI Taxonomy" id="317549"/>
    <lineage>
        <taxon>Eukaryota</taxon>
        <taxon>Metazoa</taxon>
        <taxon>Cnidaria</taxon>
        <taxon>Anthozoa</taxon>
        <taxon>Octocorallia</taxon>
        <taxon>Malacalcyonacea</taxon>
        <taxon>Plexauridae</taxon>
        <taxon>Paramuricea</taxon>
    </lineage>
</organism>
<evidence type="ECO:0000313" key="3">
    <source>
        <dbReference type="EMBL" id="CAB3978691.1"/>
    </source>
</evidence>
<evidence type="ECO:0000256" key="2">
    <source>
        <dbReference type="SAM" id="MobiDB-lite"/>
    </source>
</evidence>
<dbReference type="AlphaFoldDB" id="A0A6S7FWX2"/>
<comment type="caution">
    <text evidence="3">The sequence shown here is derived from an EMBL/GenBank/DDBJ whole genome shotgun (WGS) entry which is preliminary data.</text>
</comment>
<accession>A0A6S7FWX2</accession>
<keyword evidence="1" id="KW-0175">Coiled coil</keyword>
<gene>
    <name evidence="3" type="ORF">PACLA_8A050159</name>
</gene>
<name>A0A6S7FWX2_PARCT</name>
<dbReference type="Proteomes" id="UP001152795">
    <property type="component" value="Unassembled WGS sequence"/>
</dbReference>
<feature type="coiled-coil region" evidence="1">
    <location>
        <begin position="199"/>
        <end position="226"/>
    </location>
</feature>
<proteinExistence type="predicted"/>
<reference evidence="3" key="1">
    <citation type="submission" date="2020-04" db="EMBL/GenBank/DDBJ databases">
        <authorList>
            <person name="Alioto T."/>
            <person name="Alioto T."/>
            <person name="Gomez Garrido J."/>
        </authorList>
    </citation>
    <scope>NUCLEOTIDE SEQUENCE</scope>
    <source>
        <strain evidence="3">A484AB</strain>
    </source>
</reference>
<protein>
    <submittedName>
        <fullName evidence="3">Uncharacterized protein</fullName>
    </submittedName>
</protein>